<dbReference type="KEGG" id="mgk:FSB76_01395"/>
<accession>A0A5B8VSP1</accession>
<keyword evidence="2" id="KW-1185">Reference proteome</keyword>
<dbReference type="EMBL" id="CP042437">
    <property type="protein sequence ID" value="QEC74664.1"/>
    <property type="molecule type" value="Genomic_DNA"/>
</dbReference>
<gene>
    <name evidence="1" type="ORF">FSB76_01395</name>
</gene>
<evidence type="ECO:0000313" key="2">
    <source>
        <dbReference type="Proteomes" id="UP000321362"/>
    </source>
</evidence>
<organism evidence="1 2">
    <name type="scientific">Mucilaginibacter ginsenosidivorax</name>
    <dbReference type="NCBI Taxonomy" id="862126"/>
    <lineage>
        <taxon>Bacteria</taxon>
        <taxon>Pseudomonadati</taxon>
        <taxon>Bacteroidota</taxon>
        <taxon>Sphingobacteriia</taxon>
        <taxon>Sphingobacteriales</taxon>
        <taxon>Sphingobacteriaceae</taxon>
        <taxon>Mucilaginibacter</taxon>
    </lineage>
</organism>
<proteinExistence type="predicted"/>
<dbReference type="AlphaFoldDB" id="A0A5B8VSP1"/>
<protein>
    <submittedName>
        <fullName evidence="1">Uncharacterized protein</fullName>
    </submittedName>
</protein>
<dbReference type="Proteomes" id="UP000321362">
    <property type="component" value="Chromosome"/>
</dbReference>
<name>A0A5B8VSP1_9SPHI</name>
<reference evidence="1 2" key="1">
    <citation type="journal article" date="2013" name="J. Microbiol.">
        <title>Mucilaginibacter ginsenosidivorax sp. nov., with ginsenoside converting activity isolated from sediment.</title>
        <authorList>
            <person name="Kim J.K."/>
            <person name="Choi T.E."/>
            <person name="Liu Q.M."/>
            <person name="Park H.Y."/>
            <person name="Yi T.H."/>
            <person name="Yoon M.H."/>
            <person name="Kim S.C."/>
            <person name="Im W.T."/>
        </authorList>
    </citation>
    <scope>NUCLEOTIDE SEQUENCE [LARGE SCALE GENOMIC DNA]</scope>
    <source>
        <strain evidence="1 2">KHI28</strain>
    </source>
</reference>
<evidence type="ECO:0000313" key="1">
    <source>
        <dbReference type="EMBL" id="QEC74664.1"/>
    </source>
</evidence>
<dbReference type="RefSeq" id="WP_147051823.1">
    <property type="nucleotide sequence ID" value="NZ_CP042437.1"/>
</dbReference>
<sequence>MTNDYKYPSAYELREVFSSVLDRPFINTFAQGRGIFITNAKSEEMAAELSNFFYEEEDLENLRNEAFQKDDNATLSSFIVNSSYEDFDLKVIYDNIVQSASFDNNLILTALRKPEKDEDVYVGEVEYNKSKVGRIQFL</sequence>